<dbReference type="FunFam" id="1.10.238.10:FF:000178">
    <property type="entry name" value="Calmodulin-2 A"/>
    <property type="match status" value="1"/>
</dbReference>
<dbReference type="WBParaSite" id="ECPE_0000293401-mRNA-1">
    <property type="protein sequence ID" value="ECPE_0000293401-mRNA-1"/>
    <property type="gene ID" value="ECPE_0000293401"/>
</dbReference>
<dbReference type="GO" id="GO:0016460">
    <property type="term" value="C:myosin II complex"/>
    <property type="evidence" value="ECO:0007669"/>
    <property type="project" value="TreeGrafter"/>
</dbReference>
<evidence type="ECO:0000256" key="1">
    <source>
        <dbReference type="ARBA" id="ARBA00022737"/>
    </source>
</evidence>
<dbReference type="Gene3D" id="1.10.238.10">
    <property type="entry name" value="EF-hand"/>
    <property type="match status" value="1"/>
</dbReference>
<feature type="domain" description="EF-hand" evidence="2">
    <location>
        <begin position="9"/>
        <end position="44"/>
    </location>
</feature>
<keyword evidence="1" id="KW-0677">Repeat</keyword>
<evidence type="ECO:0000313" key="3">
    <source>
        <dbReference type="EMBL" id="VDP67867.1"/>
    </source>
</evidence>
<dbReference type="SUPFAM" id="SSF47473">
    <property type="entry name" value="EF-hand"/>
    <property type="match status" value="1"/>
</dbReference>
<dbReference type="Proteomes" id="UP000272942">
    <property type="component" value="Unassembled WGS sequence"/>
</dbReference>
<dbReference type="EMBL" id="UZAN01039962">
    <property type="protein sequence ID" value="VDP67867.1"/>
    <property type="molecule type" value="Genomic_DNA"/>
</dbReference>
<dbReference type="AlphaFoldDB" id="A0A183A7J6"/>
<gene>
    <name evidence="3" type="ORF">ECPE_LOCUS2931</name>
</gene>
<dbReference type="InterPro" id="IPR050230">
    <property type="entry name" value="CALM/Myosin/TropC-like"/>
</dbReference>
<protein>
    <submittedName>
        <fullName evidence="5">EF-hand domain-containing protein</fullName>
    </submittedName>
</protein>
<evidence type="ECO:0000259" key="2">
    <source>
        <dbReference type="PROSITE" id="PS50222"/>
    </source>
</evidence>
<feature type="domain" description="EF-hand" evidence="2">
    <location>
        <begin position="84"/>
        <end position="119"/>
    </location>
</feature>
<evidence type="ECO:0000313" key="4">
    <source>
        <dbReference type="Proteomes" id="UP000272942"/>
    </source>
</evidence>
<dbReference type="GO" id="GO:0005509">
    <property type="term" value="F:calcium ion binding"/>
    <property type="evidence" value="ECO:0007669"/>
    <property type="project" value="InterPro"/>
</dbReference>
<accession>A0A183A7J6</accession>
<dbReference type="PANTHER" id="PTHR23048:SF0">
    <property type="entry name" value="CALMODULIN LIKE 3"/>
    <property type="match status" value="1"/>
</dbReference>
<name>A0A183A7J6_9TREM</name>
<dbReference type="PANTHER" id="PTHR23048">
    <property type="entry name" value="MYOSIN LIGHT CHAIN 1, 3"/>
    <property type="match status" value="1"/>
</dbReference>
<sequence>MPVEDLTGLEVQQIRKAFDLFDRDRRGYISSSEFGFALRWLKLIPTEKEIAEFLKALDPRQTGRIRFDLFFAAATQLWSGGSQKIQNDIWQAFMLFDPSSSGTISASKMKKILMEYGLEPVPEKEVNQVIKQFSNKKTNLIEYVYMIRAWQQ</sequence>
<proteinExistence type="predicted"/>
<reference evidence="5" key="1">
    <citation type="submission" date="2016-06" db="UniProtKB">
        <authorList>
            <consortium name="WormBaseParasite"/>
        </authorList>
    </citation>
    <scope>IDENTIFICATION</scope>
</reference>
<dbReference type="SMART" id="SM00054">
    <property type="entry name" value="EFh"/>
    <property type="match status" value="2"/>
</dbReference>
<reference evidence="3 4" key="2">
    <citation type="submission" date="2018-11" db="EMBL/GenBank/DDBJ databases">
        <authorList>
            <consortium name="Pathogen Informatics"/>
        </authorList>
    </citation>
    <scope>NUCLEOTIDE SEQUENCE [LARGE SCALE GENOMIC DNA]</scope>
    <source>
        <strain evidence="3 4">Egypt</strain>
    </source>
</reference>
<dbReference type="InterPro" id="IPR011992">
    <property type="entry name" value="EF-hand-dom_pair"/>
</dbReference>
<dbReference type="CDD" id="cd00051">
    <property type="entry name" value="EFh"/>
    <property type="match status" value="1"/>
</dbReference>
<dbReference type="PROSITE" id="PS50222">
    <property type="entry name" value="EF_HAND_2"/>
    <property type="match status" value="2"/>
</dbReference>
<evidence type="ECO:0000313" key="5">
    <source>
        <dbReference type="WBParaSite" id="ECPE_0000293401-mRNA-1"/>
    </source>
</evidence>
<dbReference type="InterPro" id="IPR002048">
    <property type="entry name" value="EF_hand_dom"/>
</dbReference>
<organism evidence="5">
    <name type="scientific">Echinostoma caproni</name>
    <dbReference type="NCBI Taxonomy" id="27848"/>
    <lineage>
        <taxon>Eukaryota</taxon>
        <taxon>Metazoa</taxon>
        <taxon>Spiralia</taxon>
        <taxon>Lophotrochozoa</taxon>
        <taxon>Platyhelminthes</taxon>
        <taxon>Trematoda</taxon>
        <taxon>Digenea</taxon>
        <taxon>Plagiorchiida</taxon>
        <taxon>Echinostomata</taxon>
        <taxon>Echinostomatoidea</taxon>
        <taxon>Echinostomatidae</taxon>
        <taxon>Echinostoma</taxon>
    </lineage>
</organism>
<dbReference type="Pfam" id="PF13499">
    <property type="entry name" value="EF-hand_7"/>
    <property type="match status" value="1"/>
</dbReference>
<dbReference type="OrthoDB" id="26525at2759"/>
<keyword evidence="4" id="KW-1185">Reference proteome</keyword>